<dbReference type="EMBL" id="JAWDGP010003120">
    <property type="protein sequence ID" value="KAK3777164.1"/>
    <property type="molecule type" value="Genomic_DNA"/>
</dbReference>
<comment type="caution">
    <text evidence="1">The sequence shown here is derived from an EMBL/GenBank/DDBJ whole genome shotgun (WGS) entry which is preliminary data.</text>
</comment>
<protein>
    <submittedName>
        <fullName evidence="1">Uncharacterized protein</fullName>
    </submittedName>
</protein>
<keyword evidence="2" id="KW-1185">Reference proteome</keyword>
<name>A0AAE1DNJ8_9GAST</name>
<sequence>MDMTQEFVEGFISILKCVAIDKLGVGVASLCVLDLHWPVRISRLVRFQLIKCRLGSELKEGELGDGSRVYEV</sequence>
<gene>
    <name evidence="1" type="ORF">RRG08_029489</name>
</gene>
<reference evidence="1" key="1">
    <citation type="journal article" date="2023" name="G3 (Bethesda)">
        <title>A reference genome for the long-term kleptoplast-retaining sea slug Elysia crispata morphotype clarki.</title>
        <authorList>
            <person name="Eastman K.E."/>
            <person name="Pendleton A.L."/>
            <person name="Shaikh M.A."/>
            <person name="Suttiyut T."/>
            <person name="Ogas R."/>
            <person name="Tomko P."/>
            <person name="Gavelis G."/>
            <person name="Widhalm J.R."/>
            <person name="Wisecaver J.H."/>
        </authorList>
    </citation>
    <scope>NUCLEOTIDE SEQUENCE</scope>
    <source>
        <strain evidence="1">ECLA1</strain>
    </source>
</reference>
<dbReference type="AlphaFoldDB" id="A0AAE1DNJ8"/>
<dbReference type="Proteomes" id="UP001283361">
    <property type="component" value="Unassembled WGS sequence"/>
</dbReference>
<proteinExistence type="predicted"/>
<evidence type="ECO:0000313" key="1">
    <source>
        <dbReference type="EMBL" id="KAK3777164.1"/>
    </source>
</evidence>
<organism evidence="1 2">
    <name type="scientific">Elysia crispata</name>
    <name type="common">lettuce slug</name>
    <dbReference type="NCBI Taxonomy" id="231223"/>
    <lineage>
        <taxon>Eukaryota</taxon>
        <taxon>Metazoa</taxon>
        <taxon>Spiralia</taxon>
        <taxon>Lophotrochozoa</taxon>
        <taxon>Mollusca</taxon>
        <taxon>Gastropoda</taxon>
        <taxon>Heterobranchia</taxon>
        <taxon>Euthyneura</taxon>
        <taxon>Panpulmonata</taxon>
        <taxon>Sacoglossa</taxon>
        <taxon>Placobranchoidea</taxon>
        <taxon>Plakobranchidae</taxon>
        <taxon>Elysia</taxon>
    </lineage>
</organism>
<evidence type="ECO:0000313" key="2">
    <source>
        <dbReference type="Proteomes" id="UP001283361"/>
    </source>
</evidence>
<accession>A0AAE1DNJ8</accession>